<dbReference type="Proteomes" id="UP000276133">
    <property type="component" value="Unassembled WGS sequence"/>
</dbReference>
<protein>
    <submittedName>
        <fullName evidence="1">Uncharacterized protein</fullName>
    </submittedName>
</protein>
<name>A0A3M7S198_BRAPC</name>
<gene>
    <name evidence="1" type="ORF">BpHYR1_033043</name>
</gene>
<keyword evidence="2" id="KW-1185">Reference proteome</keyword>
<comment type="caution">
    <text evidence="1">The sequence shown here is derived from an EMBL/GenBank/DDBJ whole genome shotgun (WGS) entry which is preliminary data.</text>
</comment>
<organism evidence="1 2">
    <name type="scientific">Brachionus plicatilis</name>
    <name type="common">Marine rotifer</name>
    <name type="synonym">Brachionus muelleri</name>
    <dbReference type="NCBI Taxonomy" id="10195"/>
    <lineage>
        <taxon>Eukaryota</taxon>
        <taxon>Metazoa</taxon>
        <taxon>Spiralia</taxon>
        <taxon>Gnathifera</taxon>
        <taxon>Rotifera</taxon>
        <taxon>Eurotatoria</taxon>
        <taxon>Monogononta</taxon>
        <taxon>Pseudotrocha</taxon>
        <taxon>Ploima</taxon>
        <taxon>Brachionidae</taxon>
        <taxon>Brachionus</taxon>
    </lineage>
</organism>
<sequence>MSDCVASQLNIKANKHDFGSQKWNFQTKNMIPKAALKLDIQHTNSFKIENRWHCHNGKVIQKTSDYQEFLQVTSLKSTQRPDLEFNFSDYGLN</sequence>
<dbReference type="EMBL" id="REGN01002192">
    <property type="protein sequence ID" value="RNA29593.1"/>
    <property type="molecule type" value="Genomic_DNA"/>
</dbReference>
<reference evidence="1 2" key="1">
    <citation type="journal article" date="2018" name="Sci. Rep.">
        <title>Genomic signatures of local adaptation to the degree of environmental predictability in rotifers.</title>
        <authorList>
            <person name="Franch-Gras L."/>
            <person name="Hahn C."/>
            <person name="Garcia-Roger E.M."/>
            <person name="Carmona M.J."/>
            <person name="Serra M."/>
            <person name="Gomez A."/>
        </authorList>
    </citation>
    <scope>NUCLEOTIDE SEQUENCE [LARGE SCALE GENOMIC DNA]</scope>
    <source>
        <strain evidence="1">HYR1</strain>
    </source>
</reference>
<dbReference type="AlphaFoldDB" id="A0A3M7S198"/>
<evidence type="ECO:0000313" key="1">
    <source>
        <dbReference type="EMBL" id="RNA29593.1"/>
    </source>
</evidence>
<accession>A0A3M7S198</accession>
<proteinExistence type="predicted"/>
<evidence type="ECO:0000313" key="2">
    <source>
        <dbReference type="Proteomes" id="UP000276133"/>
    </source>
</evidence>